<feature type="transmembrane region" description="Helical" evidence="17">
    <location>
        <begin position="766"/>
        <end position="786"/>
    </location>
</feature>
<evidence type="ECO:0000256" key="1">
    <source>
        <dbReference type="ARBA" id="ARBA00001255"/>
    </source>
</evidence>
<comment type="similarity">
    <text evidence="3">Belongs to the ABC transporter superfamily. ABCG family. Eye pigment precursor importer (TC 3.A.1.204) subfamily.</text>
</comment>
<evidence type="ECO:0000256" key="15">
    <source>
        <dbReference type="ARBA" id="ARBA00023295"/>
    </source>
</evidence>
<dbReference type="InterPro" id="IPR043926">
    <property type="entry name" value="ABCG_dom"/>
</dbReference>
<dbReference type="Pfam" id="PF19055">
    <property type="entry name" value="ABC2_membrane_7"/>
    <property type="match status" value="1"/>
</dbReference>
<dbReference type="InterPro" id="IPR003593">
    <property type="entry name" value="AAA+_ATPase"/>
</dbReference>
<evidence type="ECO:0000256" key="13">
    <source>
        <dbReference type="ARBA" id="ARBA00023136"/>
    </source>
</evidence>
<dbReference type="InterPro" id="IPR027417">
    <property type="entry name" value="P-loop_NTPase"/>
</dbReference>
<evidence type="ECO:0000256" key="10">
    <source>
        <dbReference type="ARBA" id="ARBA00022801"/>
    </source>
</evidence>
<dbReference type="OrthoDB" id="66620at2759"/>
<dbReference type="Gene3D" id="3.20.20.70">
    <property type="entry name" value="Aldolase class I"/>
    <property type="match status" value="2"/>
</dbReference>
<sequence>MRFLDISLFTVLLLVSDVLCISNVTSTAMNISSSSNGYGDYSDFLLANGLARTPPMGTFVNFHEGANDLQFDPTIYYKWNSWNHYQCNIDEKIVKRTADALVSTGLAAVGYKYVNIDDCWAEGERDLRGNFKAKISTFPSGIKALADYVHSRGLKLGIYSDSGYAKMSYALRKAGRPILYSICECITSIADQNNVWGRYSGPGKWNDPDMLEVGNGGMSLEEYRAHFSIWALMKAPLLIGCDVQSASRETLRILGNKEVIDVNQDSLGVQGRKVQSISGLEIWAGPLSKKRVVVLLWNRSNSRAPISVRWREVGLAPSIFVTVRDLWTHSFVSMNKRYGLAAYVAPHACKIENMETDEMENMEAEAESQTEHKFKDIFKKAKLLVTLKFEDVKHKIRINTKGGFCFKHGKKPEDKLILKGVSGAVSPGELLAILGPSGSGKTTLLKALGGRIIDRNNTTGKITYNGKPFSATMNRKTGFVAQTNVFYPHLTITETLVFTALLLLPDSLTKQEKILYAEAVMDQLGLTRCKNTIVGGQFIRGISGGEKKRLSIGQELLINPSLLFLDEPTSGLDSTIAKQIVLSLWRLAKGGRTIVMTIHQPSSSIFYMFNKLLLLSEGSSLYFGNREDVMNYFSNIGFVPPSVDMNPSDFILDLANGVLPGDSKQDRKAVVQTLVSAYQEHSLSEKLLIVHQEMENHYDHIVTGSNKWSTTWWQEFSVLLKRGLKARRHESFSRLKILQVLAVSFITGLIWWQSSTSNLQDQVGLLFFYNRFGGFLPLFQAIFTFPRERLMLEKERSSGMYRLSSYFMARTTADLPMELALPTVFVTITYWMGGLKPTSVNFFHTLSIVLYTALVAQSLGLAIGAVVMKQRIATAIGSDIMLTFLLTGGFLVQDVPGFISWIKYLSLTHYSYKLLLISQYKPDEIYVCDSSNNVTCLVGEYPRIKFVGLHQQFLCVFALALMLIGFRLVAYIALMRVGVTHQIHRQTTH</sequence>
<comment type="caution">
    <text evidence="20">The sequence shown here is derived from an EMBL/GenBank/DDBJ whole genome shotgun (WGS) entry which is preliminary data.</text>
</comment>
<evidence type="ECO:0000256" key="2">
    <source>
        <dbReference type="ARBA" id="ARBA00004141"/>
    </source>
</evidence>
<feature type="domain" description="ABC transporter" evidence="19">
    <location>
        <begin position="387"/>
        <end position="642"/>
    </location>
</feature>
<keyword evidence="13 17" id="KW-0472">Membrane</keyword>
<comment type="subcellular location">
    <subcellularLocation>
        <location evidence="2">Membrane</location>
        <topology evidence="2">Multi-pass membrane protein</topology>
    </subcellularLocation>
</comment>
<dbReference type="InterPro" id="IPR003439">
    <property type="entry name" value="ABC_transporter-like_ATP-bd"/>
</dbReference>
<dbReference type="InterPro" id="IPR041233">
    <property type="entry name" value="Melibiase_C"/>
</dbReference>
<dbReference type="PROSITE" id="PS00211">
    <property type="entry name" value="ABC_TRANSPORTER_1"/>
    <property type="match status" value="1"/>
</dbReference>
<keyword evidence="6" id="KW-0813">Transport</keyword>
<evidence type="ECO:0000256" key="11">
    <source>
        <dbReference type="ARBA" id="ARBA00022840"/>
    </source>
</evidence>
<evidence type="ECO:0000256" key="18">
    <source>
        <dbReference type="SAM" id="SignalP"/>
    </source>
</evidence>
<evidence type="ECO:0000313" key="20">
    <source>
        <dbReference type="EMBL" id="TXG47340.1"/>
    </source>
</evidence>
<dbReference type="InterPro" id="IPR050352">
    <property type="entry name" value="ABCG_transporters"/>
</dbReference>
<protein>
    <recommendedName>
        <fullName evidence="5 16">Alpha-galactosidase</fullName>
        <ecNumber evidence="5 16">3.2.1.22</ecNumber>
    </recommendedName>
    <alternativeName>
        <fullName evidence="16">Melibiase</fullName>
    </alternativeName>
</protein>
<feature type="chain" id="PRO_5023029137" description="Alpha-galactosidase" evidence="18">
    <location>
        <begin position="21"/>
        <end position="989"/>
    </location>
</feature>
<dbReference type="AlphaFoldDB" id="A0A5C7GS18"/>
<feature type="transmembrane region" description="Helical" evidence="17">
    <location>
        <begin position="880"/>
        <end position="902"/>
    </location>
</feature>
<dbReference type="SUPFAM" id="SSF51445">
    <property type="entry name" value="(Trans)glycosidases"/>
    <property type="match status" value="1"/>
</dbReference>
<evidence type="ECO:0000256" key="12">
    <source>
        <dbReference type="ARBA" id="ARBA00022989"/>
    </source>
</evidence>
<dbReference type="FunFam" id="3.40.50.300:FF:000337">
    <property type="entry name" value="ABC transporter G family member 22"/>
    <property type="match status" value="1"/>
</dbReference>
<evidence type="ECO:0000256" key="9">
    <source>
        <dbReference type="ARBA" id="ARBA00022741"/>
    </source>
</evidence>
<evidence type="ECO:0000256" key="17">
    <source>
        <dbReference type="SAM" id="Phobius"/>
    </source>
</evidence>
<dbReference type="SMART" id="SM00382">
    <property type="entry name" value="AAA"/>
    <property type="match status" value="1"/>
</dbReference>
<dbReference type="InterPro" id="IPR000111">
    <property type="entry name" value="Glyco_hydro_27/36_CS"/>
</dbReference>
<feature type="transmembrane region" description="Helical" evidence="17">
    <location>
        <begin position="735"/>
        <end position="754"/>
    </location>
</feature>
<keyword evidence="9" id="KW-0547">Nucleotide-binding</keyword>
<dbReference type="Gene3D" id="3.40.50.300">
    <property type="entry name" value="P-loop containing nucleotide triphosphate hydrolases"/>
    <property type="match status" value="1"/>
</dbReference>
<dbReference type="InterPro" id="IPR017853">
    <property type="entry name" value="GH"/>
</dbReference>
<dbReference type="GO" id="GO:0004557">
    <property type="term" value="F:alpha-galactosidase activity"/>
    <property type="evidence" value="ECO:0007669"/>
    <property type="project" value="UniProtKB-EC"/>
</dbReference>
<reference evidence="21" key="1">
    <citation type="journal article" date="2019" name="Gigascience">
        <title>De novo genome assembly of the endangered Acer yangbiense, a plant species with extremely small populations endemic to Yunnan Province, China.</title>
        <authorList>
            <person name="Yang J."/>
            <person name="Wariss H.M."/>
            <person name="Tao L."/>
            <person name="Zhang R."/>
            <person name="Yun Q."/>
            <person name="Hollingsworth P."/>
            <person name="Dao Z."/>
            <person name="Luo G."/>
            <person name="Guo H."/>
            <person name="Ma Y."/>
            <person name="Sun W."/>
        </authorList>
    </citation>
    <scope>NUCLEOTIDE SEQUENCE [LARGE SCALE GENOMIC DNA]</scope>
    <source>
        <strain evidence="21">cv. Malutang</strain>
    </source>
</reference>
<dbReference type="EC" id="3.2.1.22" evidence="5 16"/>
<evidence type="ECO:0000256" key="6">
    <source>
        <dbReference type="ARBA" id="ARBA00022448"/>
    </source>
</evidence>
<dbReference type="InterPro" id="IPR013525">
    <property type="entry name" value="ABC2_TM"/>
</dbReference>
<gene>
    <name evidence="20" type="ORF">EZV62_026634</name>
</gene>
<keyword evidence="10 16" id="KW-0378">Hydrolase</keyword>
<evidence type="ECO:0000313" key="21">
    <source>
        <dbReference type="Proteomes" id="UP000323000"/>
    </source>
</evidence>
<organism evidence="20 21">
    <name type="scientific">Acer yangbiense</name>
    <dbReference type="NCBI Taxonomy" id="1000413"/>
    <lineage>
        <taxon>Eukaryota</taxon>
        <taxon>Viridiplantae</taxon>
        <taxon>Streptophyta</taxon>
        <taxon>Embryophyta</taxon>
        <taxon>Tracheophyta</taxon>
        <taxon>Spermatophyta</taxon>
        <taxon>Magnoliopsida</taxon>
        <taxon>eudicotyledons</taxon>
        <taxon>Gunneridae</taxon>
        <taxon>Pentapetalae</taxon>
        <taxon>rosids</taxon>
        <taxon>malvids</taxon>
        <taxon>Sapindales</taxon>
        <taxon>Sapindaceae</taxon>
        <taxon>Hippocastanoideae</taxon>
        <taxon>Acereae</taxon>
        <taxon>Acer</taxon>
    </lineage>
</organism>
<dbReference type="GO" id="GO:0005524">
    <property type="term" value="F:ATP binding"/>
    <property type="evidence" value="ECO:0007669"/>
    <property type="project" value="UniProtKB-KW"/>
</dbReference>
<dbReference type="Pfam" id="PF16499">
    <property type="entry name" value="Melibiase_2"/>
    <property type="match status" value="2"/>
</dbReference>
<dbReference type="SUPFAM" id="SSF51011">
    <property type="entry name" value="Glycosyl hydrolase domain"/>
    <property type="match status" value="1"/>
</dbReference>
<comment type="similarity">
    <text evidence="4 16">Belongs to the glycosyl hydrolase 27 family.</text>
</comment>
<dbReference type="PRINTS" id="PR00740">
    <property type="entry name" value="GLHYDRLASE27"/>
</dbReference>
<feature type="transmembrane region" description="Helical" evidence="17">
    <location>
        <begin position="485"/>
        <end position="504"/>
    </location>
</feature>
<evidence type="ECO:0000256" key="3">
    <source>
        <dbReference type="ARBA" id="ARBA00005814"/>
    </source>
</evidence>
<comment type="catalytic activity">
    <reaction evidence="1 16">
        <text>Hydrolysis of terminal, non-reducing alpha-D-galactose residues in alpha-D-galactosides, including galactose oligosaccharides, galactomannans and galactolipids.</text>
        <dbReference type="EC" id="3.2.1.22"/>
    </reaction>
</comment>
<feature type="transmembrane region" description="Helical" evidence="17">
    <location>
        <begin position="807"/>
        <end position="828"/>
    </location>
</feature>
<dbReference type="InterPro" id="IPR013780">
    <property type="entry name" value="Glyco_hydro_b"/>
</dbReference>
<dbReference type="GO" id="GO:0005975">
    <property type="term" value="P:carbohydrate metabolic process"/>
    <property type="evidence" value="ECO:0007669"/>
    <property type="project" value="InterPro"/>
</dbReference>
<proteinExistence type="inferred from homology"/>
<evidence type="ECO:0000256" key="14">
    <source>
        <dbReference type="ARBA" id="ARBA00023157"/>
    </source>
</evidence>
<accession>A0A5C7GS18</accession>
<evidence type="ECO:0000256" key="8">
    <source>
        <dbReference type="ARBA" id="ARBA00022729"/>
    </source>
</evidence>
<keyword evidence="15 16" id="KW-0326">Glycosidase</keyword>
<dbReference type="Pfam" id="PF01061">
    <property type="entry name" value="ABC2_membrane"/>
    <property type="match status" value="1"/>
</dbReference>
<dbReference type="FunFam" id="2.60.40.1180:FF:000008">
    <property type="entry name" value="Alpha-galactosidase"/>
    <property type="match status" value="1"/>
</dbReference>
<dbReference type="PROSITE" id="PS50893">
    <property type="entry name" value="ABC_TRANSPORTER_2"/>
    <property type="match status" value="1"/>
</dbReference>
<dbReference type="InterPro" id="IPR002241">
    <property type="entry name" value="Glyco_hydro_27"/>
</dbReference>
<keyword evidence="12 17" id="KW-1133">Transmembrane helix</keyword>
<dbReference type="GO" id="GO:0140359">
    <property type="term" value="F:ABC-type transporter activity"/>
    <property type="evidence" value="ECO:0007669"/>
    <property type="project" value="InterPro"/>
</dbReference>
<dbReference type="Pfam" id="PF17801">
    <property type="entry name" value="Melibiase_C"/>
    <property type="match status" value="1"/>
</dbReference>
<dbReference type="Proteomes" id="UP000323000">
    <property type="component" value="Chromosome 13"/>
</dbReference>
<dbReference type="PANTHER" id="PTHR48041:SF22">
    <property type="entry name" value="ABC TRANSPORTER G FAMILY MEMBER 9"/>
    <property type="match status" value="1"/>
</dbReference>
<dbReference type="PANTHER" id="PTHR48041">
    <property type="entry name" value="ABC TRANSPORTER G FAMILY MEMBER 28"/>
    <property type="match status" value="1"/>
</dbReference>
<dbReference type="Gene3D" id="2.60.40.1180">
    <property type="entry name" value="Golgi alpha-mannosidase II"/>
    <property type="match status" value="1"/>
</dbReference>
<dbReference type="InterPro" id="IPR013785">
    <property type="entry name" value="Aldolase_TIM"/>
</dbReference>
<dbReference type="GO" id="GO:0016887">
    <property type="term" value="F:ATP hydrolysis activity"/>
    <property type="evidence" value="ECO:0007669"/>
    <property type="project" value="InterPro"/>
</dbReference>
<feature type="signal peptide" evidence="18">
    <location>
        <begin position="1"/>
        <end position="20"/>
    </location>
</feature>
<dbReference type="CDD" id="cd14792">
    <property type="entry name" value="GH27"/>
    <property type="match status" value="1"/>
</dbReference>
<dbReference type="EMBL" id="VAHF01000013">
    <property type="protein sequence ID" value="TXG47340.1"/>
    <property type="molecule type" value="Genomic_DNA"/>
</dbReference>
<dbReference type="SUPFAM" id="SSF52540">
    <property type="entry name" value="P-loop containing nucleoside triphosphate hydrolases"/>
    <property type="match status" value="1"/>
</dbReference>
<evidence type="ECO:0000256" key="16">
    <source>
        <dbReference type="RuleBase" id="RU361168"/>
    </source>
</evidence>
<evidence type="ECO:0000259" key="19">
    <source>
        <dbReference type="PROSITE" id="PS50893"/>
    </source>
</evidence>
<keyword evidence="8 18" id="KW-0732">Signal</keyword>
<keyword evidence="11" id="KW-0067">ATP-binding</keyword>
<dbReference type="Pfam" id="PF00005">
    <property type="entry name" value="ABC_tran"/>
    <property type="match status" value="1"/>
</dbReference>
<evidence type="ECO:0000256" key="4">
    <source>
        <dbReference type="ARBA" id="ARBA00009743"/>
    </source>
</evidence>
<keyword evidence="14 16" id="KW-1015">Disulfide bond</keyword>
<feature type="transmembrane region" description="Helical" evidence="17">
    <location>
        <begin position="951"/>
        <end position="974"/>
    </location>
</feature>
<evidence type="ECO:0000256" key="7">
    <source>
        <dbReference type="ARBA" id="ARBA00022692"/>
    </source>
</evidence>
<dbReference type="PROSITE" id="PS00512">
    <property type="entry name" value="ALPHA_GALACTOSIDASE"/>
    <property type="match status" value="1"/>
</dbReference>
<keyword evidence="21" id="KW-1185">Reference proteome</keyword>
<keyword evidence="7 17" id="KW-0812">Transmembrane</keyword>
<evidence type="ECO:0000256" key="5">
    <source>
        <dbReference type="ARBA" id="ARBA00012755"/>
    </source>
</evidence>
<feature type="transmembrane region" description="Helical" evidence="17">
    <location>
        <begin position="848"/>
        <end position="868"/>
    </location>
</feature>
<dbReference type="InterPro" id="IPR017871">
    <property type="entry name" value="ABC_transporter-like_CS"/>
</dbReference>
<dbReference type="GO" id="GO:0005886">
    <property type="term" value="C:plasma membrane"/>
    <property type="evidence" value="ECO:0007669"/>
    <property type="project" value="TreeGrafter"/>
</dbReference>
<name>A0A5C7GS18_9ROSI</name>